<accession>A0A0K1JMP0</accession>
<dbReference type="EMBL" id="CP011112">
    <property type="protein sequence ID" value="AKU17984.1"/>
    <property type="molecule type" value="Genomic_DNA"/>
</dbReference>
<keyword evidence="1" id="KW-0472">Membrane</keyword>
<gene>
    <name evidence="2" type="ORF">VV02_22490</name>
</gene>
<dbReference type="Pfam" id="PF14012">
    <property type="entry name" value="DUF4229"/>
    <property type="match status" value="1"/>
</dbReference>
<dbReference type="AlphaFoldDB" id="A0A0K1JMP0"/>
<protein>
    <recommendedName>
        <fullName evidence="4">DUF4229 domain-containing protein</fullName>
    </recommendedName>
</protein>
<keyword evidence="1" id="KW-0812">Transmembrane</keyword>
<proteinExistence type="predicted"/>
<dbReference type="Proteomes" id="UP000066480">
    <property type="component" value="Chromosome"/>
</dbReference>
<dbReference type="InterPro" id="IPR025323">
    <property type="entry name" value="DUF4229"/>
</dbReference>
<evidence type="ECO:0000256" key="1">
    <source>
        <dbReference type="SAM" id="Phobius"/>
    </source>
</evidence>
<evidence type="ECO:0008006" key="4">
    <source>
        <dbReference type="Google" id="ProtNLM"/>
    </source>
</evidence>
<organism evidence="2 3">
    <name type="scientific">Luteipulveratus mongoliensis</name>
    <dbReference type="NCBI Taxonomy" id="571913"/>
    <lineage>
        <taxon>Bacteria</taxon>
        <taxon>Bacillati</taxon>
        <taxon>Actinomycetota</taxon>
        <taxon>Actinomycetes</taxon>
        <taxon>Micrococcales</taxon>
        <taxon>Dermacoccaceae</taxon>
        <taxon>Luteipulveratus</taxon>
    </lineage>
</organism>
<dbReference type="RefSeq" id="WP_052595247.1">
    <property type="nucleotide sequence ID" value="NZ_CP011112.1"/>
</dbReference>
<evidence type="ECO:0000313" key="2">
    <source>
        <dbReference type="EMBL" id="AKU17984.1"/>
    </source>
</evidence>
<sequence length="80" mass="9047">MVRYSLLRIFIFFGILLILAMFGMRGPLLLVVSAVVSAVISLIALQGPRERFATQIDTKVRERQARAEAHRTAEDDDEDQ</sequence>
<keyword evidence="1" id="KW-1133">Transmembrane helix</keyword>
<feature type="transmembrane region" description="Helical" evidence="1">
    <location>
        <begin position="28"/>
        <end position="45"/>
    </location>
</feature>
<evidence type="ECO:0000313" key="3">
    <source>
        <dbReference type="Proteomes" id="UP000066480"/>
    </source>
</evidence>
<dbReference type="KEGG" id="lmoi:VV02_22490"/>
<keyword evidence="3" id="KW-1185">Reference proteome</keyword>
<feature type="transmembrane region" description="Helical" evidence="1">
    <location>
        <begin position="5"/>
        <end position="22"/>
    </location>
</feature>
<dbReference type="OrthoDB" id="5149428at2"/>
<dbReference type="STRING" id="571913.VV02_22490"/>
<reference evidence="2 3" key="1">
    <citation type="submission" date="2015-03" db="EMBL/GenBank/DDBJ databases">
        <title>Luteipulveratus halotolerans sp. nov., a novel actinobacterium (Dermacoccaceae) from Sarawak, Malaysia.</title>
        <authorList>
            <person name="Juboi H."/>
            <person name="Basik A."/>
            <person name="Shamsul S.S."/>
            <person name="Arnold P."/>
            <person name="Schmitt E.K."/>
            <person name="Sanglier J.-J."/>
            <person name="Yeo T."/>
        </authorList>
    </citation>
    <scope>NUCLEOTIDE SEQUENCE [LARGE SCALE GENOMIC DNA]</scope>
    <source>
        <strain evidence="2 3">MN07-A0370</strain>
    </source>
</reference>
<name>A0A0K1JMP0_9MICO</name>